<dbReference type="PROSITE" id="PS50268">
    <property type="entry name" value="CADHERIN_2"/>
    <property type="match status" value="1"/>
</dbReference>
<dbReference type="InterPro" id="IPR001245">
    <property type="entry name" value="Ser-Thr/Tyr_kinase_cat_dom"/>
</dbReference>
<evidence type="ECO:0000256" key="4">
    <source>
        <dbReference type="ARBA" id="ARBA00022692"/>
    </source>
</evidence>
<dbReference type="FunFam" id="1.10.510.10:FF:000190">
    <property type="entry name" value="Proto-oncogene tyrosine-protein kinase receptor Ret"/>
    <property type="match status" value="1"/>
</dbReference>
<dbReference type="GO" id="GO:0005524">
    <property type="term" value="F:ATP binding"/>
    <property type="evidence" value="ECO:0007669"/>
    <property type="project" value="UniProtKB-UniRule"/>
</dbReference>
<dbReference type="InterPro" id="IPR008266">
    <property type="entry name" value="Tyr_kinase_AS"/>
</dbReference>
<dbReference type="GO" id="GO:0043235">
    <property type="term" value="C:receptor complex"/>
    <property type="evidence" value="ECO:0007669"/>
    <property type="project" value="TreeGrafter"/>
</dbReference>
<feature type="transmembrane region" description="Helical" evidence="16">
    <location>
        <begin position="14"/>
        <end position="38"/>
    </location>
</feature>
<dbReference type="OrthoDB" id="3256376at2759"/>
<keyword evidence="9 16" id="KW-1133">Transmembrane helix</keyword>
<dbReference type="SUPFAM" id="SSF56112">
    <property type="entry name" value="Protein kinase-like (PK-like)"/>
    <property type="match status" value="1"/>
</dbReference>
<dbReference type="CDD" id="cd11304">
    <property type="entry name" value="Cadherin_repeat"/>
    <property type="match status" value="1"/>
</dbReference>
<evidence type="ECO:0000259" key="18">
    <source>
        <dbReference type="PROSITE" id="PS50268"/>
    </source>
</evidence>
<evidence type="ECO:0000256" key="12">
    <source>
        <dbReference type="ARBA" id="ARBA00023180"/>
    </source>
</evidence>
<feature type="transmembrane region" description="Helical" evidence="16">
    <location>
        <begin position="58"/>
        <end position="77"/>
    </location>
</feature>
<dbReference type="InterPro" id="IPR050122">
    <property type="entry name" value="RTK"/>
</dbReference>
<dbReference type="InterPro" id="IPR020635">
    <property type="entry name" value="Tyr_kinase_cat_dom"/>
</dbReference>
<keyword evidence="4 16" id="KW-0812">Transmembrane</keyword>
<dbReference type="GO" id="GO:0004714">
    <property type="term" value="F:transmembrane receptor protein tyrosine kinase activity"/>
    <property type="evidence" value="ECO:0007669"/>
    <property type="project" value="UniProtKB-EC"/>
</dbReference>
<dbReference type="PROSITE" id="PS50011">
    <property type="entry name" value="PROTEIN_KINASE_DOM"/>
    <property type="match status" value="1"/>
</dbReference>
<evidence type="ECO:0000256" key="2">
    <source>
        <dbReference type="ARBA" id="ARBA00011902"/>
    </source>
</evidence>
<keyword evidence="7 19" id="KW-0418">Kinase</keyword>
<keyword evidence="8 15" id="KW-0067">ATP-binding</keyword>
<dbReference type="GO" id="GO:0005886">
    <property type="term" value="C:plasma membrane"/>
    <property type="evidence" value="ECO:0007669"/>
    <property type="project" value="TreeGrafter"/>
</dbReference>
<gene>
    <name evidence="19" type="primary">Cad96Ca_5</name>
    <name evidence="19" type="ORF">c0_g1_i1</name>
</gene>
<feature type="domain" description="Protein kinase" evidence="17">
    <location>
        <begin position="507"/>
        <end position="786"/>
    </location>
</feature>
<dbReference type="GO" id="GO:0007169">
    <property type="term" value="P:cell surface receptor protein tyrosine kinase signaling pathway"/>
    <property type="evidence" value="ECO:0007669"/>
    <property type="project" value="TreeGrafter"/>
</dbReference>
<evidence type="ECO:0000256" key="11">
    <source>
        <dbReference type="ARBA" id="ARBA00023137"/>
    </source>
</evidence>
<evidence type="ECO:0000256" key="5">
    <source>
        <dbReference type="ARBA" id="ARBA00022729"/>
    </source>
</evidence>
<evidence type="ECO:0000256" key="14">
    <source>
        <dbReference type="PROSITE-ProRule" id="PRU00043"/>
    </source>
</evidence>
<organism evidence="19">
    <name type="scientific">Bactrocera latifrons</name>
    <name type="common">Malaysian fruit fly</name>
    <name type="synonym">Chaetodacus latifrons</name>
    <dbReference type="NCBI Taxonomy" id="174628"/>
    <lineage>
        <taxon>Eukaryota</taxon>
        <taxon>Metazoa</taxon>
        <taxon>Ecdysozoa</taxon>
        <taxon>Arthropoda</taxon>
        <taxon>Hexapoda</taxon>
        <taxon>Insecta</taxon>
        <taxon>Pterygota</taxon>
        <taxon>Neoptera</taxon>
        <taxon>Endopterygota</taxon>
        <taxon>Diptera</taxon>
        <taxon>Brachycera</taxon>
        <taxon>Muscomorpha</taxon>
        <taxon>Tephritoidea</taxon>
        <taxon>Tephritidae</taxon>
        <taxon>Bactrocera</taxon>
        <taxon>Bactrocera</taxon>
    </lineage>
</organism>
<evidence type="ECO:0000256" key="13">
    <source>
        <dbReference type="ARBA" id="ARBA00051243"/>
    </source>
</evidence>
<comment type="catalytic activity">
    <reaction evidence="13">
        <text>L-tyrosyl-[protein] + ATP = O-phospho-L-tyrosyl-[protein] + ADP + H(+)</text>
        <dbReference type="Rhea" id="RHEA:10596"/>
        <dbReference type="Rhea" id="RHEA-COMP:10136"/>
        <dbReference type="Rhea" id="RHEA-COMP:20101"/>
        <dbReference type="ChEBI" id="CHEBI:15378"/>
        <dbReference type="ChEBI" id="CHEBI:30616"/>
        <dbReference type="ChEBI" id="CHEBI:46858"/>
        <dbReference type="ChEBI" id="CHEBI:61978"/>
        <dbReference type="ChEBI" id="CHEBI:456216"/>
        <dbReference type="EC" id="2.7.10.1"/>
    </reaction>
</comment>
<dbReference type="PANTHER" id="PTHR24416">
    <property type="entry name" value="TYROSINE-PROTEIN KINASE RECEPTOR"/>
    <property type="match status" value="1"/>
</dbReference>
<evidence type="ECO:0000256" key="16">
    <source>
        <dbReference type="SAM" id="Phobius"/>
    </source>
</evidence>
<dbReference type="GO" id="GO:1902533">
    <property type="term" value="P:positive regulation of intracellular signal transduction"/>
    <property type="evidence" value="ECO:0007669"/>
    <property type="project" value="UniProtKB-ARBA"/>
</dbReference>
<dbReference type="InterPro" id="IPR002126">
    <property type="entry name" value="Cadherin-like_dom"/>
</dbReference>
<evidence type="ECO:0000256" key="15">
    <source>
        <dbReference type="PROSITE-ProRule" id="PRU10141"/>
    </source>
</evidence>
<dbReference type="EC" id="2.7.10.1" evidence="2"/>
<sequence length="810" mass="92693">MTRETASLCSYVKVYIYISFSIWLFNLLYSMDLLIKIFMRRISLWNQGSISVLKAHPIFLLMTALNFKIITLCYVIEPASTSLLNTPPILYVPERNWRIPETEPVGQIITRIRAEDPENDELVFGLEPHFLSNFDNNNDKENLPFRIDSVRGIVYLNESLVGRGGENFFLYITVTDGDLTAKNEVFVNILVKENDTSSNFRTPPSVTNVVQNISQILPPFDTLPGVQSVRSKYSKESAPNHLPLNFDSNQGLFELNPKHKFLPPLNSNNNEQTRPTSRLKLTPINQSNYKHFVNGETNIQHEYKSNKNDSILHLNKNQSAITVNDDSIKILDDKIPYDENLSTKYSTKTIVLPIIFTSSCIFLVAIVIFGFIYRKHLCAISKKLKKKSKEEMFKKSKQDNLSNNLADNSTNSMVMQHWNGPTAYNNRYVPWERDPQQNGLVTSQLSSNANNGAIHDDDTNVTNNISGLQSITDNVISYSKNASQNAVNNSTFNMNGKCCWEFPRHRLKFFNILGEGAFGQVWRCEANDIDGIEGVTTVAVKTLKENATESEKKDLMTEIEVMKSLEPHINVVRLLACCTDKDPLFVIIEFVNRGKLQTYLRNSRAEMHYGNTHGKSKTLTSGDLTSFMYQVANGMDYLTSRGIIHRDLAARNILITDEHTCKVADFGFARDVMTSKMYERKSEGKLPIRWMAIESLYDNIFSVKSDIWSFGILMWEIVTLGSTPYPGISAADVMRKVRDGYRLGKPEHCRRELYNIMYYCWSGDPNERPTFVELVQMLDKLLHTEMDYIELERFPDHDYYNILNLSGEKL</sequence>
<dbReference type="FunFam" id="3.30.200.20:FF:000678">
    <property type="entry name" value="Tyrosine kinase receptor"/>
    <property type="match status" value="1"/>
</dbReference>
<dbReference type="PROSITE" id="PS00107">
    <property type="entry name" value="PROTEIN_KINASE_ATP"/>
    <property type="match status" value="1"/>
</dbReference>
<dbReference type="Gene3D" id="1.10.510.10">
    <property type="entry name" value="Transferase(Phosphotransferase) domain 1"/>
    <property type="match status" value="1"/>
</dbReference>
<dbReference type="GO" id="GO:0007156">
    <property type="term" value="P:homophilic cell adhesion via plasma membrane adhesion molecules"/>
    <property type="evidence" value="ECO:0007669"/>
    <property type="project" value="InterPro"/>
</dbReference>
<accession>A0A0K8UAS4</accession>
<protein>
    <recommendedName>
        <fullName evidence="2">receptor protein-tyrosine kinase</fullName>
        <ecNumber evidence="2">2.7.10.1</ecNumber>
    </recommendedName>
</protein>
<evidence type="ECO:0000256" key="3">
    <source>
        <dbReference type="ARBA" id="ARBA00022679"/>
    </source>
</evidence>
<evidence type="ECO:0000256" key="10">
    <source>
        <dbReference type="ARBA" id="ARBA00023136"/>
    </source>
</evidence>
<keyword evidence="19" id="KW-0675">Receptor</keyword>
<keyword evidence="11" id="KW-0829">Tyrosine-protein kinase</keyword>
<comment type="subcellular location">
    <subcellularLocation>
        <location evidence="1">Membrane</location>
        <topology evidence="1">Single-pass type I membrane protein</topology>
    </subcellularLocation>
</comment>
<evidence type="ECO:0000256" key="7">
    <source>
        <dbReference type="ARBA" id="ARBA00022777"/>
    </source>
</evidence>
<feature type="binding site" evidence="15">
    <location>
        <position position="541"/>
    </location>
    <ligand>
        <name>ATP</name>
        <dbReference type="ChEBI" id="CHEBI:30616"/>
    </ligand>
</feature>
<dbReference type="CDD" id="cd00192">
    <property type="entry name" value="PTKc"/>
    <property type="match status" value="1"/>
</dbReference>
<evidence type="ECO:0000256" key="1">
    <source>
        <dbReference type="ARBA" id="ARBA00004479"/>
    </source>
</evidence>
<keyword evidence="10 16" id="KW-0472">Membrane</keyword>
<dbReference type="PRINTS" id="PR00109">
    <property type="entry name" value="TYRKINASE"/>
</dbReference>
<dbReference type="GO" id="GO:0005509">
    <property type="term" value="F:calcium ion binding"/>
    <property type="evidence" value="ECO:0007669"/>
    <property type="project" value="UniProtKB-UniRule"/>
</dbReference>
<evidence type="ECO:0000313" key="19">
    <source>
        <dbReference type="EMBL" id="JAI23698.1"/>
    </source>
</evidence>
<evidence type="ECO:0000259" key="17">
    <source>
        <dbReference type="PROSITE" id="PS50011"/>
    </source>
</evidence>
<keyword evidence="6 15" id="KW-0547">Nucleotide-binding</keyword>
<dbReference type="Gene3D" id="3.30.200.20">
    <property type="entry name" value="Phosphorylase Kinase, domain 1"/>
    <property type="match status" value="1"/>
</dbReference>
<dbReference type="InterPro" id="IPR015919">
    <property type="entry name" value="Cadherin-like_sf"/>
</dbReference>
<dbReference type="InterPro" id="IPR011009">
    <property type="entry name" value="Kinase-like_dom_sf"/>
</dbReference>
<dbReference type="SMART" id="SM00219">
    <property type="entry name" value="TyrKc"/>
    <property type="match status" value="1"/>
</dbReference>
<reference evidence="19" key="1">
    <citation type="submission" date="2015-06" db="EMBL/GenBank/DDBJ databases">
        <authorList>
            <person name="Hoefler B.C."/>
            <person name="Straight P.D."/>
        </authorList>
    </citation>
    <scope>NUCLEOTIDE SEQUENCE</scope>
</reference>
<evidence type="ECO:0000256" key="6">
    <source>
        <dbReference type="ARBA" id="ARBA00022741"/>
    </source>
</evidence>
<name>A0A0K8UAS4_BACLA</name>
<dbReference type="Gene3D" id="2.60.40.60">
    <property type="entry name" value="Cadherins"/>
    <property type="match status" value="1"/>
</dbReference>
<dbReference type="EMBL" id="GDHF01028616">
    <property type="protein sequence ID" value="JAI23698.1"/>
    <property type="molecule type" value="Transcribed_RNA"/>
</dbReference>
<keyword evidence="12" id="KW-0325">Glycoprotein</keyword>
<dbReference type="SUPFAM" id="SSF49313">
    <property type="entry name" value="Cadherin-like"/>
    <property type="match status" value="1"/>
</dbReference>
<proteinExistence type="predicted"/>
<feature type="transmembrane region" description="Helical" evidence="16">
    <location>
        <begin position="350"/>
        <end position="373"/>
    </location>
</feature>
<keyword evidence="3" id="KW-0808">Transferase</keyword>
<dbReference type="Pfam" id="PF07714">
    <property type="entry name" value="PK_Tyr_Ser-Thr"/>
    <property type="match status" value="1"/>
</dbReference>
<dbReference type="PROSITE" id="PS00109">
    <property type="entry name" value="PROTEIN_KINASE_TYR"/>
    <property type="match status" value="1"/>
</dbReference>
<dbReference type="InterPro" id="IPR000719">
    <property type="entry name" value="Prot_kinase_dom"/>
</dbReference>
<evidence type="ECO:0000256" key="9">
    <source>
        <dbReference type="ARBA" id="ARBA00022989"/>
    </source>
</evidence>
<keyword evidence="14" id="KW-0106">Calcium</keyword>
<evidence type="ECO:0000256" key="8">
    <source>
        <dbReference type="ARBA" id="ARBA00022840"/>
    </source>
</evidence>
<keyword evidence="5" id="KW-0732">Signal</keyword>
<dbReference type="AlphaFoldDB" id="A0A0K8UAS4"/>
<dbReference type="PANTHER" id="PTHR24416:SF621">
    <property type="entry name" value="TYROSINE KINASE RECEPTOR CAD96CA"/>
    <property type="match status" value="1"/>
</dbReference>
<feature type="domain" description="Cadherin" evidence="18">
    <location>
        <begin position="91"/>
        <end position="206"/>
    </location>
</feature>
<dbReference type="InterPro" id="IPR017441">
    <property type="entry name" value="Protein_kinase_ATP_BS"/>
</dbReference>